<reference evidence="6" key="2">
    <citation type="submission" date="2025-08" db="UniProtKB">
        <authorList>
            <consortium name="Ensembl"/>
        </authorList>
    </citation>
    <scope>IDENTIFICATION</scope>
</reference>
<keyword evidence="3" id="KW-1015">Disulfide bond</keyword>
<dbReference type="InterPro" id="IPR009003">
    <property type="entry name" value="Peptidase_S1_PA"/>
</dbReference>
<dbReference type="Gene3D" id="2.40.10.10">
    <property type="entry name" value="Trypsin-like serine proteases"/>
    <property type="match status" value="2"/>
</dbReference>
<dbReference type="Pfam" id="PF00089">
    <property type="entry name" value="Trypsin"/>
    <property type="match status" value="1"/>
</dbReference>
<keyword evidence="7" id="KW-1185">Reference proteome</keyword>
<dbReference type="CDD" id="cd00190">
    <property type="entry name" value="Tryp_SPc"/>
    <property type="match status" value="1"/>
</dbReference>
<dbReference type="PROSITE" id="PS00135">
    <property type="entry name" value="TRYPSIN_SER"/>
    <property type="match status" value="1"/>
</dbReference>
<evidence type="ECO:0000256" key="1">
    <source>
        <dbReference type="ARBA" id="ARBA00004613"/>
    </source>
</evidence>
<reference evidence="6" key="3">
    <citation type="submission" date="2025-09" db="UniProtKB">
        <authorList>
            <consortium name="Ensembl"/>
        </authorList>
    </citation>
    <scope>IDENTIFICATION</scope>
</reference>
<dbReference type="PANTHER" id="PTHR24257">
    <property type="entry name" value="CHYMOTRYPSIN-LIKE ELASTASE FAMILY MEMBER"/>
    <property type="match status" value="1"/>
</dbReference>
<dbReference type="FunFam" id="2.40.10.10:FF:000122">
    <property type="entry name" value="Chymotrypsin-like elastase family member 1"/>
    <property type="match status" value="1"/>
</dbReference>
<dbReference type="GO" id="GO:0006508">
    <property type="term" value="P:proteolysis"/>
    <property type="evidence" value="ECO:0007669"/>
    <property type="project" value="InterPro"/>
</dbReference>
<dbReference type="PRINTS" id="PR00722">
    <property type="entry name" value="CHYMOTRYPSIN"/>
</dbReference>
<evidence type="ECO:0000313" key="6">
    <source>
        <dbReference type="Ensembl" id="ENSTRUP00000069716.1"/>
    </source>
</evidence>
<dbReference type="AlphaFoldDB" id="A0A674N8W5"/>
<dbReference type="Ensembl" id="ENSTRUT00000082924.1">
    <property type="protein sequence ID" value="ENSTRUP00000069716.1"/>
    <property type="gene ID" value="ENSTRUG00000019992.2"/>
</dbReference>
<dbReference type="GeneTree" id="ENSGT01030000234528"/>
<evidence type="ECO:0000313" key="7">
    <source>
        <dbReference type="Proteomes" id="UP000005226"/>
    </source>
</evidence>
<dbReference type="PROSITE" id="PS50240">
    <property type="entry name" value="TRYPSIN_DOM"/>
    <property type="match status" value="1"/>
</dbReference>
<keyword evidence="2" id="KW-0964">Secreted</keyword>
<evidence type="ECO:0000259" key="5">
    <source>
        <dbReference type="PROSITE" id="PS50240"/>
    </source>
</evidence>
<dbReference type="InterPro" id="IPR033116">
    <property type="entry name" value="TRYPSIN_SER"/>
</dbReference>
<sequence>VIYRHLFSTVSFIIVSGCGLPSYPPDTSRVVNGEEARPYSWPWQVSLESFYPTCGGTLIAPNWVLTAAREGNIFHTYRVVLAEHNMHEEEGPEQSIRVAKIIIHPKWNDNCVSCGNDIALLKLEKSAVISDKVQPACLPQQGATLPHNQPYTSQYLSGGPRAATLQQALLPVVDHHTCGRSDWWGSSIKTTMVCAGGGSESACHGDSGGPLNCKGRDGKWYVEGVTSFVDGRGCNTPKRPTVFTRVAAFIPWISEVEGVMNQIVQNIWMI</sequence>
<reference evidence="6 7" key="1">
    <citation type="journal article" date="2011" name="Genome Biol. Evol.">
        <title>Integration of the genetic map and genome assembly of fugu facilitates insights into distinct features of genome evolution in teleosts and mammals.</title>
        <authorList>
            <person name="Kai W."/>
            <person name="Kikuchi K."/>
            <person name="Tohari S."/>
            <person name="Chew A.K."/>
            <person name="Tay A."/>
            <person name="Fujiwara A."/>
            <person name="Hosoya S."/>
            <person name="Suetake H."/>
            <person name="Naruse K."/>
            <person name="Brenner S."/>
            <person name="Suzuki Y."/>
            <person name="Venkatesh B."/>
        </authorList>
    </citation>
    <scope>NUCLEOTIDE SEQUENCE [LARGE SCALE GENOMIC DNA]</scope>
</reference>
<dbReference type="InterPro" id="IPR001314">
    <property type="entry name" value="Peptidase_S1A"/>
</dbReference>
<dbReference type="InterPro" id="IPR001254">
    <property type="entry name" value="Trypsin_dom"/>
</dbReference>
<dbReference type="InterPro" id="IPR043504">
    <property type="entry name" value="Peptidase_S1_PA_chymotrypsin"/>
</dbReference>
<dbReference type="OMA" id="EQSIMVA"/>
<dbReference type="GO" id="GO:0004252">
    <property type="term" value="F:serine-type endopeptidase activity"/>
    <property type="evidence" value="ECO:0007669"/>
    <property type="project" value="InterPro"/>
</dbReference>
<dbReference type="Proteomes" id="UP000005226">
    <property type="component" value="Chromosome 22"/>
</dbReference>
<dbReference type="InterPro" id="IPR050850">
    <property type="entry name" value="Peptidase_S1_Elastase_sf"/>
</dbReference>
<dbReference type="PANTHER" id="PTHR24257:SF22">
    <property type="entry name" value="CHYMOTRYPSIN-LIKE ELASTASE FAMILY MEMBER 3B"/>
    <property type="match status" value="1"/>
</dbReference>
<name>A0A674N8W5_TAKRU</name>
<dbReference type="GO" id="GO:0005615">
    <property type="term" value="C:extracellular space"/>
    <property type="evidence" value="ECO:0007669"/>
    <property type="project" value="TreeGrafter"/>
</dbReference>
<keyword evidence="4" id="KW-0732">Signal</keyword>
<comment type="subcellular location">
    <subcellularLocation>
        <location evidence="1">Secreted</location>
    </subcellularLocation>
</comment>
<organism evidence="6 7">
    <name type="scientific">Takifugu rubripes</name>
    <name type="common">Japanese pufferfish</name>
    <name type="synonym">Fugu rubripes</name>
    <dbReference type="NCBI Taxonomy" id="31033"/>
    <lineage>
        <taxon>Eukaryota</taxon>
        <taxon>Metazoa</taxon>
        <taxon>Chordata</taxon>
        <taxon>Craniata</taxon>
        <taxon>Vertebrata</taxon>
        <taxon>Euteleostomi</taxon>
        <taxon>Actinopterygii</taxon>
        <taxon>Neopterygii</taxon>
        <taxon>Teleostei</taxon>
        <taxon>Neoteleostei</taxon>
        <taxon>Acanthomorphata</taxon>
        <taxon>Eupercaria</taxon>
        <taxon>Tetraodontiformes</taxon>
        <taxon>Tetradontoidea</taxon>
        <taxon>Tetraodontidae</taxon>
        <taxon>Takifugu</taxon>
    </lineage>
</organism>
<protein>
    <recommendedName>
        <fullName evidence="5">Peptidase S1 domain-containing protein</fullName>
    </recommendedName>
</protein>
<evidence type="ECO:0000256" key="4">
    <source>
        <dbReference type="SAM" id="SignalP"/>
    </source>
</evidence>
<feature type="signal peptide" evidence="4">
    <location>
        <begin position="1"/>
        <end position="19"/>
    </location>
</feature>
<dbReference type="SUPFAM" id="SSF50494">
    <property type="entry name" value="Trypsin-like serine proteases"/>
    <property type="match status" value="1"/>
</dbReference>
<dbReference type="SMART" id="SM00020">
    <property type="entry name" value="Tryp_SPc"/>
    <property type="match status" value="1"/>
</dbReference>
<feature type="chain" id="PRO_5025491050" description="Peptidase S1 domain-containing protein" evidence="4">
    <location>
        <begin position="20"/>
        <end position="270"/>
    </location>
</feature>
<evidence type="ECO:0000256" key="3">
    <source>
        <dbReference type="ARBA" id="ARBA00023157"/>
    </source>
</evidence>
<accession>A0A674N8W5</accession>
<feature type="domain" description="Peptidase S1" evidence="5">
    <location>
        <begin position="30"/>
        <end position="258"/>
    </location>
</feature>
<proteinExistence type="predicted"/>
<evidence type="ECO:0000256" key="2">
    <source>
        <dbReference type="ARBA" id="ARBA00022525"/>
    </source>
</evidence>
<dbReference type="InParanoid" id="A0A674N8W5"/>